<reference evidence="2 3" key="1">
    <citation type="submission" date="2024-01" db="EMBL/GenBank/DDBJ databases">
        <title>Comparative genomics of Cryptococcus and Kwoniella reveals pathogenesis evolution and contrasting modes of karyotype evolution via chromosome fusion or intercentromeric recombination.</title>
        <authorList>
            <person name="Coelho M.A."/>
            <person name="David-Palma M."/>
            <person name="Shea T."/>
            <person name="Bowers K."/>
            <person name="McGinley-Smith S."/>
            <person name="Mohammad A.W."/>
            <person name="Gnirke A."/>
            <person name="Yurkov A.M."/>
            <person name="Nowrousian M."/>
            <person name="Sun S."/>
            <person name="Cuomo C.A."/>
            <person name="Heitman J."/>
        </authorList>
    </citation>
    <scope>NUCLEOTIDE SEQUENCE [LARGE SCALE GENOMIC DNA]</scope>
    <source>
        <strain evidence="2">CBS 11374</strain>
    </source>
</reference>
<evidence type="ECO:0000313" key="2">
    <source>
        <dbReference type="EMBL" id="WRT69497.1"/>
    </source>
</evidence>
<dbReference type="RefSeq" id="XP_062794236.1">
    <property type="nucleotide sequence ID" value="XM_062938185.1"/>
</dbReference>
<evidence type="ECO:0000313" key="3">
    <source>
        <dbReference type="Proteomes" id="UP001329825"/>
    </source>
</evidence>
<feature type="compositionally biased region" description="Low complexity" evidence="1">
    <location>
        <begin position="51"/>
        <end position="94"/>
    </location>
</feature>
<name>A0ABZ1D7A4_9TREE</name>
<evidence type="ECO:0000256" key="1">
    <source>
        <dbReference type="SAM" id="MobiDB-lite"/>
    </source>
</evidence>
<sequence>MVLSRSASSSIFHKRRSVSSTSFYTATTIFENNISQGDNVSALRATSPAQTRNSSKSNSTSTSSSTSRSKSTSTSPSRTSSKSSATSASTSTSTKGKYEPISSEVDSDTLQLLNPEDLVAFLSTPLASSTSSDIKHVEIHFDLCYYRNKLLFKTMWSNGKYDVRLRGLESVKLTTSGFNFYVEDHKPVDQFDNKTLAVRTLTTAIDRILDLLVDQQGPKRFIWVSTNGFLKETYNRLRQNGKYPYPQMPRTIPRWTRTISFHLPFLMRPTWSNYHPFSENKNENDETINPSPSFCGTKICSIQHISIPGEGMHKWLKGEAMSSLIKDLLHRHDQGEAKVSIEIRGQIKKGRERYIDMLQEALRQKDKNSEIELVWID</sequence>
<dbReference type="EMBL" id="CP141889">
    <property type="protein sequence ID" value="WRT69497.1"/>
    <property type="molecule type" value="Genomic_DNA"/>
</dbReference>
<feature type="region of interest" description="Disordered" evidence="1">
    <location>
        <begin position="45"/>
        <end position="106"/>
    </location>
</feature>
<protein>
    <submittedName>
        <fullName evidence="2">Uncharacterized protein</fullName>
    </submittedName>
</protein>
<keyword evidence="3" id="KW-1185">Reference proteome</keyword>
<dbReference type="Proteomes" id="UP001329825">
    <property type="component" value="Chromosome 9"/>
</dbReference>
<dbReference type="GeneID" id="87958613"/>
<organism evidence="2 3">
    <name type="scientific">Kwoniella shivajii</name>
    <dbReference type="NCBI Taxonomy" id="564305"/>
    <lineage>
        <taxon>Eukaryota</taxon>
        <taxon>Fungi</taxon>
        <taxon>Dikarya</taxon>
        <taxon>Basidiomycota</taxon>
        <taxon>Agaricomycotina</taxon>
        <taxon>Tremellomycetes</taxon>
        <taxon>Tremellales</taxon>
        <taxon>Cryptococcaceae</taxon>
        <taxon>Kwoniella</taxon>
    </lineage>
</organism>
<gene>
    <name evidence="2" type="ORF">IL334_006483</name>
</gene>
<proteinExistence type="predicted"/>
<accession>A0ABZ1D7A4</accession>